<sequence>MSVKFTTHIKKYRLMNEMTQEELAARVNVRRETIMRLENAKYNPSLELAMRIAYVLDTSIYNLFEFNFEGDD</sequence>
<evidence type="ECO:0000256" key="1">
    <source>
        <dbReference type="ARBA" id="ARBA00023125"/>
    </source>
</evidence>
<dbReference type="InterPro" id="IPR010982">
    <property type="entry name" value="Lambda_DNA-bd_dom_sf"/>
</dbReference>
<dbReference type="Pfam" id="PF01381">
    <property type="entry name" value="HTH_3"/>
    <property type="match status" value="1"/>
</dbReference>
<dbReference type="Proteomes" id="UP000194154">
    <property type="component" value="Chromosome"/>
</dbReference>
<dbReference type="SMART" id="SM00530">
    <property type="entry name" value="HTH_XRE"/>
    <property type="match status" value="1"/>
</dbReference>
<dbReference type="SUPFAM" id="SSF47413">
    <property type="entry name" value="lambda repressor-like DNA-binding domains"/>
    <property type="match status" value="1"/>
</dbReference>
<organism evidence="3 4">
    <name type="scientific">Macrococcoides canis</name>
    <dbReference type="NCBI Taxonomy" id="1855823"/>
    <lineage>
        <taxon>Bacteria</taxon>
        <taxon>Bacillati</taxon>
        <taxon>Bacillota</taxon>
        <taxon>Bacilli</taxon>
        <taxon>Bacillales</taxon>
        <taxon>Staphylococcaceae</taxon>
        <taxon>Macrococcoides</taxon>
    </lineage>
</organism>
<keyword evidence="1" id="KW-0238">DNA-binding</keyword>
<proteinExistence type="predicted"/>
<dbReference type="AlphaFoldDB" id="A0A1W7ADV1"/>
<name>A0A1W7ADV1_9STAP</name>
<evidence type="ECO:0000259" key="2">
    <source>
        <dbReference type="PROSITE" id="PS50943"/>
    </source>
</evidence>
<dbReference type="InterPro" id="IPR001387">
    <property type="entry name" value="Cro/C1-type_HTH"/>
</dbReference>
<evidence type="ECO:0000313" key="4">
    <source>
        <dbReference type="Proteomes" id="UP000194154"/>
    </source>
</evidence>
<dbReference type="PANTHER" id="PTHR46558">
    <property type="entry name" value="TRACRIPTIONAL REGULATORY PROTEIN-RELATED-RELATED"/>
    <property type="match status" value="1"/>
</dbReference>
<dbReference type="KEGG" id="mcak:MCCS_21880"/>
<dbReference type="RefSeq" id="WP_086043310.1">
    <property type="nucleotide sequence ID" value="NZ_CBCRZA010000016.1"/>
</dbReference>
<reference evidence="3 4" key="1">
    <citation type="journal article" date="2017" name="Int. J. Syst. Evol. Microbiol.">
        <title>Macrococcus canis sp. nov., a skin bacterium associated with infections in dogs.</title>
        <authorList>
            <person name="Gobeli Brawand S."/>
            <person name="Cotting K."/>
            <person name="Gomez-Sanz E."/>
            <person name="Collaud A."/>
            <person name="Thomann A."/>
            <person name="Brodard I."/>
            <person name="Rodriguez-Campos S."/>
            <person name="Strauss C."/>
            <person name="Perreten V."/>
        </authorList>
    </citation>
    <scope>NUCLEOTIDE SEQUENCE [LARGE SCALE GENOMIC DNA]</scope>
    <source>
        <strain evidence="3 4">KM45013</strain>
    </source>
</reference>
<accession>A0A1W7ADV1</accession>
<dbReference type="PROSITE" id="PS50943">
    <property type="entry name" value="HTH_CROC1"/>
    <property type="match status" value="1"/>
</dbReference>
<protein>
    <recommendedName>
        <fullName evidence="2">HTH cro/C1-type domain-containing protein</fullName>
    </recommendedName>
</protein>
<dbReference type="OrthoDB" id="9808239at2"/>
<dbReference type="Gene3D" id="1.10.260.40">
    <property type="entry name" value="lambda repressor-like DNA-binding domains"/>
    <property type="match status" value="1"/>
</dbReference>
<dbReference type="STRING" id="1855823.MCCS_21880"/>
<dbReference type="CDD" id="cd00093">
    <property type="entry name" value="HTH_XRE"/>
    <property type="match status" value="1"/>
</dbReference>
<evidence type="ECO:0000313" key="3">
    <source>
        <dbReference type="EMBL" id="ARQ07777.1"/>
    </source>
</evidence>
<keyword evidence="4" id="KW-1185">Reference proteome</keyword>
<feature type="domain" description="HTH cro/C1-type" evidence="2">
    <location>
        <begin position="9"/>
        <end position="63"/>
    </location>
</feature>
<dbReference type="GeneID" id="35296271"/>
<dbReference type="PANTHER" id="PTHR46558:SF7">
    <property type="entry name" value="TRANSCRIPTIONAL REGULATOR"/>
    <property type="match status" value="1"/>
</dbReference>
<dbReference type="GO" id="GO:0003677">
    <property type="term" value="F:DNA binding"/>
    <property type="evidence" value="ECO:0007669"/>
    <property type="project" value="UniProtKB-KW"/>
</dbReference>
<dbReference type="EMBL" id="CP021059">
    <property type="protein sequence ID" value="ARQ07777.1"/>
    <property type="molecule type" value="Genomic_DNA"/>
</dbReference>
<gene>
    <name evidence="3" type="ORF">MCCS_21880</name>
</gene>